<evidence type="ECO:0000313" key="6">
    <source>
        <dbReference type="Proteomes" id="UP000198693"/>
    </source>
</evidence>
<dbReference type="InterPro" id="IPR018893">
    <property type="entry name" value="T8SS_CsgF"/>
</dbReference>
<evidence type="ECO:0000313" key="5">
    <source>
        <dbReference type="EMBL" id="SFU50225.1"/>
    </source>
</evidence>
<protein>
    <recommendedName>
        <fullName evidence="2">Curli production assembly/transport component CsgF</fullName>
    </recommendedName>
</protein>
<dbReference type="OrthoDB" id="1443407at2"/>
<evidence type="ECO:0000256" key="1">
    <source>
        <dbReference type="ARBA" id="ARBA00003989"/>
    </source>
</evidence>
<comment type="function">
    <text evidence="1">May be involved in the biogenesis of curli organelles.</text>
</comment>
<dbReference type="AlphaFoldDB" id="A0A1I7GP45"/>
<feature type="signal peptide" evidence="4">
    <location>
        <begin position="1"/>
        <end position="19"/>
    </location>
</feature>
<sequence length="136" mass="14569">MKIRYLILPLMLATGSAQAGELVYRPINPSFGGDPLAGNYLLNKAQSQDTNVDPDAPDFGSFSESDFFLQDLRADLLNTAIEDALNNPDAQGGAIIDSATLDIRLNNTGNGFNLDIRDKATGEVTTIRLGQSALQP</sequence>
<evidence type="ECO:0000256" key="4">
    <source>
        <dbReference type="SAM" id="SignalP"/>
    </source>
</evidence>
<evidence type="ECO:0000256" key="3">
    <source>
        <dbReference type="ARBA" id="ARBA00022729"/>
    </source>
</evidence>
<gene>
    <name evidence="5" type="ORF">SAMN04487955_103147</name>
</gene>
<name>A0A1I7GP45_9GAMM</name>
<keyword evidence="6" id="KW-1185">Reference proteome</keyword>
<feature type="chain" id="PRO_5011797155" description="Curli production assembly/transport component CsgF" evidence="4">
    <location>
        <begin position="20"/>
        <end position="136"/>
    </location>
</feature>
<keyword evidence="3 4" id="KW-0732">Signal</keyword>
<dbReference type="Pfam" id="PF10614">
    <property type="entry name" value="CsgF"/>
    <property type="match status" value="1"/>
</dbReference>
<reference evidence="6" key="1">
    <citation type="submission" date="2016-10" db="EMBL/GenBank/DDBJ databases">
        <authorList>
            <person name="Varghese N."/>
            <person name="Submissions S."/>
        </authorList>
    </citation>
    <scope>NUCLEOTIDE SEQUENCE [LARGE SCALE GENOMIC DNA]</scope>
    <source>
        <strain evidence="6">CGMCC 1.6981</strain>
    </source>
</reference>
<proteinExistence type="predicted"/>
<dbReference type="Proteomes" id="UP000198693">
    <property type="component" value="Unassembled WGS sequence"/>
</dbReference>
<organism evidence="5 6">
    <name type="scientific">Halomonas korlensis</name>
    <dbReference type="NCBI Taxonomy" id="463301"/>
    <lineage>
        <taxon>Bacteria</taxon>
        <taxon>Pseudomonadati</taxon>
        <taxon>Pseudomonadota</taxon>
        <taxon>Gammaproteobacteria</taxon>
        <taxon>Oceanospirillales</taxon>
        <taxon>Halomonadaceae</taxon>
        <taxon>Halomonas</taxon>
    </lineage>
</organism>
<accession>A0A1I7GP45</accession>
<evidence type="ECO:0000256" key="2">
    <source>
        <dbReference type="ARBA" id="ARBA00014031"/>
    </source>
</evidence>
<dbReference type="EMBL" id="FPBP01000003">
    <property type="protein sequence ID" value="SFU50225.1"/>
    <property type="molecule type" value="Genomic_DNA"/>
</dbReference>
<dbReference type="STRING" id="463301.SAMN04487955_103147"/>
<dbReference type="RefSeq" id="WP_089793747.1">
    <property type="nucleotide sequence ID" value="NZ_FPBP01000003.1"/>
</dbReference>